<organism evidence="2 3">
    <name type="scientific">Reticulomyxa filosa</name>
    <dbReference type="NCBI Taxonomy" id="46433"/>
    <lineage>
        <taxon>Eukaryota</taxon>
        <taxon>Sar</taxon>
        <taxon>Rhizaria</taxon>
        <taxon>Retaria</taxon>
        <taxon>Foraminifera</taxon>
        <taxon>Monothalamids</taxon>
        <taxon>Reticulomyxidae</taxon>
        <taxon>Reticulomyxa</taxon>
    </lineage>
</organism>
<name>X6NXW1_RETFI</name>
<feature type="compositionally biased region" description="Basic and acidic residues" evidence="1">
    <location>
        <begin position="155"/>
        <end position="169"/>
    </location>
</feature>
<feature type="non-terminal residue" evidence="2">
    <location>
        <position position="1"/>
    </location>
</feature>
<proteinExistence type="predicted"/>
<comment type="caution">
    <text evidence="2">The sequence shown here is derived from an EMBL/GenBank/DDBJ whole genome shotgun (WGS) entry which is preliminary data.</text>
</comment>
<dbReference type="InterPro" id="IPR036071">
    <property type="entry name" value="AMMECR1_dom_sf"/>
</dbReference>
<protein>
    <submittedName>
        <fullName evidence="2">Exopolyphosphatase</fullName>
    </submittedName>
</protein>
<feature type="compositionally biased region" description="Acidic residues" evidence="1">
    <location>
        <begin position="170"/>
        <end position="191"/>
    </location>
</feature>
<sequence>KEYMIGIDWGKSETIRHLLSKAGYKKSLSSTKNAKLMTYESCKANLTWEECVAHYCSLDVSPNAMVESFHSFSWRKRKEAAVTHKGNSLLSLFTRRYSNTLENKQKEKEKENKGKKQDAGSLSFNKPRRDIDLIEPCGSKRTTFDSSLVNRSVPKKVDNKDNEKEKEEEGGNDNNDGNDDDNNQDSDEDEEKEKKDERTKKQRDKDKAKKNGQVERAKDPIH</sequence>
<dbReference type="EMBL" id="ASPP01005373">
    <property type="protein sequence ID" value="ETO30664.1"/>
    <property type="molecule type" value="Genomic_DNA"/>
</dbReference>
<feature type="region of interest" description="Disordered" evidence="1">
    <location>
        <begin position="101"/>
        <end position="222"/>
    </location>
</feature>
<evidence type="ECO:0000313" key="3">
    <source>
        <dbReference type="Proteomes" id="UP000023152"/>
    </source>
</evidence>
<evidence type="ECO:0000256" key="1">
    <source>
        <dbReference type="SAM" id="MobiDB-lite"/>
    </source>
</evidence>
<feature type="compositionally biased region" description="Basic and acidic residues" evidence="1">
    <location>
        <begin position="192"/>
        <end position="222"/>
    </location>
</feature>
<dbReference type="AlphaFoldDB" id="X6NXW1"/>
<feature type="compositionally biased region" description="Basic and acidic residues" evidence="1">
    <location>
        <begin position="103"/>
        <end position="118"/>
    </location>
</feature>
<dbReference type="SUPFAM" id="SSF143447">
    <property type="entry name" value="AMMECR1-like"/>
    <property type="match status" value="1"/>
</dbReference>
<evidence type="ECO:0000313" key="2">
    <source>
        <dbReference type="EMBL" id="ETO30664.1"/>
    </source>
</evidence>
<reference evidence="2 3" key="1">
    <citation type="journal article" date="2013" name="Curr. Biol.">
        <title>The Genome of the Foraminiferan Reticulomyxa filosa.</title>
        <authorList>
            <person name="Glockner G."/>
            <person name="Hulsmann N."/>
            <person name="Schleicher M."/>
            <person name="Noegel A.A."/>
            <person name="Eichinger L."/>
            <person name="Gallinger C."/>
            <person name="Pawlowski J."/>
            <person name="Sierra R."/>
            <person name="Euteneuer U."/>
            <person name="Pillet L."/>
            <person name="Moustafa A."/>
            <person name="Platzer M."/>
            <person name="Groth M."/>
            <person name="Szafranski K."/>
            <person name="Schliwa M."/>
        </authorList>
    </citation>
    <scope>NUCLEOTIDE SEQUENCE [LARGE SCALE GENOMIC DNA]</scope>
</reference>
<accession>X6NXW1</accession>
<feature type="compositionally biased region" description="Polar residues" evidence="1">
    <location>
        <begin position="140"/>
        <end position="150"/>
    </location>
</feature>
<keyword evidence="3" id="KW-1185">Reference proteome</keyword>
<dbReference type="Proteomes" id="UP000023152">
    <property type="component" value="Unassembled WGS sequence"/>
</dbReference>
<gene>
    <name evidence="2" type="ORF">RFI_06459</name>
</gene>